<name>A0ABQ1UUJ3_9NOCA</name>
<evidence type="ECO:0000313" key="2">
    <source>
        <dbReference type="EMBL" id="GGF25445.1"/>
    </source>
</evidence>
<protein>
    <recommendedName>
        <fullName evidence="1">Putative zinc-finger domain-containing protein</fullName>
    </recommendedName>
</protein>
<dbReference type="InterPro" id="IPR027383">
    <property type="entry name" value="Znf_put"/>
</dbReference>
<dbReference type="Proteomes" id="UP000632454">
    <property type="component" value="Unassembled WGS sequence"/>
</dbReference>
<sequence>MTEQRDTTQSDLESAEFEQLDCSAVIADVWLLLDNECDPNVRERLQSHMNSCHSCLEHYGIEAQLKSLINRKCGGDQAPDGLRQRLTVEIRQTVIGHTHSDS</sequence>
<keyword evidence="3" id="KW-1185">Reference proteome</keyword>
<reference evidence="3" key="1">
    <citation type="journal article" date="2019" name="Int. J. Syst. Evol. Microbiol.">
        <title>The Global Catalogue of Microorganisms (GCM) 10K type strain sequencing project: providing services to taxonomists for standard genome sequencing and annotation.</title>
        <authorList>
            <consortium name="The Broad Institute Genomics Platform"/>
            <consortium name="The Broad Institute Genome Sequencing Center for Infectious Disease"/>
            <person name="Wu L."/>
            <person name="Ma J."/>
        </authorList>
    </citation>
    <scope>NUCLEOTIDE SEQUENCE [LARGE SCALE GENOMIC DNA]</scope>
    <source>
        <strain evidence="3">CCM 7855</strain>
    </source>
</reference>
<evidence type="ECO:0000313" key="3">
    <source>
        <dbReference type="Proteomes" id="UP000632454"/>
    </source>
</evidence>
<dbReference type="Pfam" id="PF13490">
    <property type="entry name" value="zf-HC2"/>
    <property type="match status" value="1"/>
</dbReference>
<comment type="caution">
    <text evidence="2">The sequence shown here is derived from an EMBL/GenBank/DDBJ whole genome shotgun (WGS) entry which is preliminary data.</text>
</comment>
<dbReference type="RefSeq" id="WP_188489489.1">
    <property type="nucleotide sequence ID" value="NZ_BMCS01000001.1"/>
</dbReference>
<dbReference type="NCBIfam" id="TIGR03988">
    <property type="entry name" value="antisig_RsrA"/>
    <property type="match status" value="1"/>
</dbReference>
<feature type="domain" description="Putative zinc-finger" evidence="1">
    <location>
        <begin position="22"/>
        <end position="55"/>
    </location>
</feature>
<organism evidence="2 3">
    <name type="scientific">Williamsia phyllosphaerae</name>
    <dbReference type="NCBI Taxonomy" id="885042"/>
    <lineage>
        <taxon>Bacteria</taxon>
        <taxon>Bacillati</taxon>
        <taxon>Actinomycetota</taxon>
        <taxon>Actinomycetes</taxon>
        <taxon>Mycobacteriales</taxon>
        <taxon>Nocardiaceae</taxon>
        <taxon>Williamsia</taxon>
    </lineage>
</organism>
<accession>A0ABQ1UUJ3</accession>
<proteinExistence type="predicted"/>
<dbReference type="EMBL" id="BMCS01000001">
    <property type="protein sequence ID" value="GGF25445.1"/>
    <property type="molecule type" value="Genomic_DNA"/>
</dbReference>
<dbReference type="InterPro" id="IPR024020">
    <property type="entry name" value="Anit_sigma_mycothiol_RsrA"/>
</dbReference>
<gene>
    <name evidence="2" type="ORF">GCM10007298_21650</name>
</gene>
<evidence type="ECO:0000259" key="1">
    <source>
        <dbReference type="Pfam" id="PF13490"/>
    </source>
</evidence>